<sequence>MFKSLMTKKLNKKGFTLAELLVVVAILAIL</sequence>
<accession>A0A9D9DX65</accession>
<protein>
    <submittedName>
        <fullName evidence="1">Prepilin-type N-terminal cleavage/methylation domain-containing protein</fullName>
    </submittedName>
</protein>
<dbReference type="AlphaFoldDB" id="A0A9D9DX65"/>
<dbReference type="EMBL" id="JADIMX010000085">
    <property type="protein sequence ID" value="MBO8434580.1"/>
    <property type="molecule type" value="Genomic_DNA"/>
</dbReference>
<gene>
    <name evidence="1" type="ORF">IAC55_04575</name>
</gene>
<comment type="caution">
    <text evidence="1">The sequence shown here is derived from an EMBL/GenBank/DDBJ whole genome shotgun (WGS) entry which is preliminary data.</text>
</comment>
<reference evidence="1" key="1">
    <citation type="submission" date="2020-10" db="EMBL/GenBank/DDBJ databases">
        <authorList>
            <person name="Gilroy R."/>
        </authorList>
    </citation>
    <scope>NUCLEOTIDE SEQUENCE</scope>
    <source>
        <strain evidence="1">F6-4510</strain>
    </source>
</reference>
<feature type="non-terminal residue" evidence="1">
    <location>
        <position position="30"/>
    </location>
</feature>
<organism evidence="1 2">
    <name type="scientific">Candidatus Fimicola merdigallinarum</name>
    <dbReference type="NCBI Taxonomy" id="2840819"/>
    <lineage>
        <taxon>Bacteria</taxon>
        <taxon>Bacillati</taxon>
        <taxon>Bacillota</taxon>
        <taxon>Clostridia</taxon>
        <taxon>Lachnospirales</taxon>
        <taxon>Lachnospiraceae</taxon>
        <taxon>Lachnospiraceae incertae sedis</taxon>
        <taxon>Candidatus Fimicola</taxon>
    </lineage>
</organism>
<dbReference type="Pfam" id="PF07963">
    <property type="entry name" value="N_methyl"/>
    <property type="match status" value="1"/>
</dbReference>
<proteinExistence type="predicted"/>
<dbReference type="Proteomes" id="UP000823611">
    <property type="component" value="Unassembled WGS sequence"/>
</dbReference>
<dbReference type="InterPro" id="IPR012902">
    <property type="entry name" value="N_methyl_site"/>
</dbReference>
<evidence type="ECO:0000313" key="2">
    <source>
        <dbReference type="Proteomes" id="UP000823611"/>
    </source>
</evidence>
<dbReference type="NCBIfam" id="TIGR02532">
    <property type="entry name" value="IV_pilin_GFxxxE"/>
    <property type="match status" value="1"/>
</dbReference>
<evidence type="ECO:0000313" key="1">
    <source>
        <dbReference type="EMBL" id="MBO8434580.1"/>
    </source>
</evidence>
<name>A0A9D9DX65_9FIRM</name>
<reference evidence="1" key="2">
    <citation type="journal article" date="2021" name="PeerJ">
        <title>Extensive microbial diversity within the chicken gut microbiome revealed by metagenomics and culture.</title>
        <authorList>
            <person name="Gilroy R."/>
            <person name="Ravi A."/>
            <person name="Getino M."/>
            <person name="Pursley I."/>
            <person name="Horton D.L."/>
            <person name="Alikhan N.F."/>
            <person name="Baker D."/>
            <person name="Gharbi K."/>
            <person name="Hall N."/>
            <person name="Watson M."/>
            <person name="Adriaenssens E.M."/>
            <person name="Foster-Nyarko E."/>
            <person name="Jarju S."/>
            <person name="Secka A."/>
            <person name="Antonio M."/>
            <person name="Oren A."/>
            <person name="Chaudhuri R.R."/>
            <person name="La Ragione R."/>
            <person name="Hildebrand F."/>
            <person name="Pallen M.J."/>
        </authorList>
    </citation>
    <scope>NUCLEOTIDE SEQUENCE</scope>
    <source>
        <strain evidence="1">F6-4510</strain>
    </source>
</reference>